<keyword evidence="2" id="KW-1185">Reference proteome</keyword>
<dbReference type="Proteomes" id="UP000002968">
    <property type="component" value="Unassembled WGS sequence"/>
</dbReference>
<accession>D9XY16</accession>
<dbReference type="GO" id="GO:0004519">
    <property type="term" value="F:endonuclease activity"/>
    <property type="evidence" value="ECO:0007669"/>
    <property type="project" value="InterPro"/>
</dbReference>
<protein>
    <recommendedName>
        <fullName evidence="3">HNH nuclease domain-containing protein</fullName>
    </recommendedName>
</protein>
<dbReference type="Gene3D" id="3.90.75.10">
    <property type="entry name" value="Homing Intron 3 (I-ppo) Encoded Endonuclease, Chain A"/>
    <property type="match status" value="1"/>
</dbReference>
<gene>
    <name evidence="1" type="ORF">SSRG_03920</name>
</gene>
<proteinExistence type="predicted"/>
<sequence length="112" mass="13043">MSNRYVDAFTRFVDNLDISGGPNACWPWKGYRTKKGYGQFQVNGKKVRSHRWLAERIIESELEPDLFVCHTCDHPWCHNPRHFFIGDVGDNNRDCRAKGRHRSGPVRRTTPA</sequence>
<evidence type="ECO:0000313" key="2">
    <source>
        <dbReference type="Proteomes" id="UP000002968"/>
    </source>
</evidence>
<dbReference type="InterPro" id="IPR044930">
    <property type="entry name" value="Homing_endonuclease_His-Me"/>
</dbReference>
<name>D9XY16_9ACTN</name>
<evidence type="ECO:0008006" key="3">
    <source>
        <dbReference type="Google" id="ProtNLM"/>
    </source>
</evidence>
<reference evidence="1" key="1">
    <citation type="submission" date="2009-02" db="EMBL/GenBank/DDBJ databases">
        <title>Annotation of Streptomyces griseoflavus strain Tu4000.</title>
        <authorList>
            <consortium name="The Broad Institute Genome Sequencing Platform"/>
            <consortium name="Broad Institute Microbial Sequencing Center"/>
            <person name="Fischbach M."/>
            <person name="Godfrey P."/>
            <person name="Ward D."/>
            <person name="Young S."/>
            <person name="Zeng Q."/>
            <person name="Koehrsen M."/>
            <person name="Alvarado L."/>
            <person name="Berlin A.M."/>
            <person name="Bochicchio J."/>
            <person name="Borenstein D."/>
            <person name="Chapman S.B."/>
            <person name="Chen Z."/>
            <person name="Engels R."/>
            <person name="Freedman E."/>
            <person name="Gellesch M."/>
            <person name="Goldberg J."/>
            <person name="Griggs A."/>
            <person name="Gujja S."/>
            <person name="Heilman E.R."/>
            <person name="Heiman D.I."/>
            <person name="Hepburn T.A."/>
            <person name="Howarth C."/>
            <person name="Jen D."/>
            <person name="Larson L."/>
            <person name="Lewis B."/>
            <person name="Mehta T."/>
            <person name="Park D."/>
            <person name="Pearson M."/>
            <person name="Richards J."/>
            <person name="Roberts A."/>
            <person name="Saif S."/>
            <person name="Shea T.D."/>
            <person name="Shenoy N."/>
            <person name="Sisk P."/>
            <person name="Stolte C."/>
            <person name="Sykes S.N."/>
            <person name="Thomson T."/>
            <person name="Walk T."/>
            <person name="White J."/>
            <person name="Yandava C."/>
            <person name="Straight P."/>
            <person name="Clardy J."/>
            <person name="Hung D."/>
            <person name="Kolter R."/>
            <person name="Mekalanos J."/>
            <person name="Walker S."/>
            <person name="Walsh C.T."/>
            <person name="Wieland-Brown L.C."/>
            <person name="Haas B."/>
            <person name="Nusbaum C."/>
            <person name="Birren B."/>
        </authorList>
    </citation>
    <scope>NUCLEOTIDE SEQUENCE [LARGE SCALE GENOMIC DNA]</scope>
    <source>
        <strain evidence="1">Tu4000</strain>
    </source>
</reference>
<organism evidence="1 2">
    <name type="scientific">Streptomyces griseoflavus Tu4000</name>
    <dbReference type="NCBI Taxonomy" id="467200"/>
    <lineage>
        <taxon>Bacteria</taxon>
        <taxon>Bacillati</taxon>
        <taxon>Actinomycetota</taxon>
        <taxon>Actinomycetes</taxon>
        <taxon>Kitasatosporales</taxon>
        <taxon>Streptomycetaceae</taxon>
        <taxon>Streptomyces</taxon>
    </lineage>
</organism>
<dbReference type="AlphaFoldDB" id="D9XY16"/>
<evidence type="ECO:0000313" key="1">
    <source>
        <dbReference type="EMBL" id="EFL41116.1"/>
    </source>
</evidence>
<dbReference type="HOGENOM" id="CLU_2144423_0_0_11"/>
<dbReference type="SUPFAM" id="SSF54060">
    <property type="entry name" value="His-Me finger endonucleases"/>
    <property type="match status" value="1"/>
</dbReference>
<dbReference type="EMBL" id="GG657758">
    <property type="protein sequence ID" value="EFL41116.1"/>
    <property type="molecule type" value="Genomic_DNA"/>
</dbReference>
<dbReference type="InterPro" id="IPR044925">
    <property type="entry name" value="His-Me_finger_sf"/>
</dbReference>